<comment type="caution">
    <text evidence="6">The sequence shown here is derived from an EMBL/GenBank/DDBJ whole genome shotgun (WGS) entry which is preliminary data.</text>
</comment>
<proteinExistence type="predicted"/>
<evidence type="ECO:0000259" key="5">
    <source>
        <dbReference type="PROSITE" id="PS50089"/>
    </source>
</evidence>
<keyword evidence="2 4" id="KW-0863">Zinc-finger</keyword>
<accession>A0A443S4U8</accession>
<dbReference type="Proteomes" id="UP000288716">
    <property type="component" value="Unassembled WGS sequence"/>
</dbReference>
<dbReference type="SUPFAM" id="SSF57850">
    <property type="entry name" value="RING/U-box"/>
    <property type="match status" value="1"/>
</dbReference>
<dbReference type="InterPro" id="IPR001841">
    <property type="entry name" value="Znf_RING"/>
</dbReference>
<dbReference type="VEuPathDB" id="VectorBase:LDEU009491"/>
<dbReference type="PROSITE" id="PS50089">
    <property type="entry name" value="ZF_RING_2"/>
    <property type="match status" value="1"/>
</dbReference>
<name>A0A443S4U8_9ACAR</name>
<dbReference type="OrthoDB" id="8062037at2759"/>
<evidence type="ECO:0000313" key="6">
    <source>
        <dbReference type="EMBL" id="RWS22549.1"/>
    </source>
</evidence>
<dbReference type="AlphaFoldDB" id="A0A443S4U8"/>
<evidence type="ECO:0000256" key="2">
    <source>
        <dbReference type="ARBA" id="ARBA00022771"/>
    </source>
</evidence>
<dbReference type="GO" id="GO:0008270">
    <property type="term" value="F:zinc ion binding"/>
    <property type="evidence" value="ECO:0007669"/>
    <property type="project" value="UniProtKB-KW"/>
</dbReference>
<reference evidence="6 7" key="1">
    <citation type="journal article" date="2018" name="Gigascience">
        <title>Genomes of trombidid mites reveal novel predicted allergens and laterally-transferred genes associated with secondary metabolism.</title>
        <authorList>
            <person name="Dong X."/>
            <person name="Chaisiri K."/>
            <person name="Xia D."/>
            <person name="Armstrong S.D."/>
            <person name="Fang Y."/>
            <person name="Donnelly M.J."/>
            <person name="Kadowaki T."/>
            <person name="McGarry J.W."/>
            <person name="Darby A.C."/>
            <person name="Makepeace B.L."/>
        </authorList>
    </citation>
    <scope>NUCLEOTIDE SEQUENCE [LARGE SCALE GENOMIC DNA]</scope>
    <source>
        <strain evidence="6">UoL-UT</strain>
    </source>
</reference>
<keyword evidence="3" id="KW-0862">Zinc</keyword>
<sequence>MIFYDNIDQYTYSKQYTDETRWSYTPMKEPKVIVCKLCERQVAIENETGNIDNKYCNHEFHLECLNLWYTEIGYYCPICDYKSVRIKTNKGRVFQFIK</sequence>
<dbReference type="Pfam" id="PF00097">
    <property type="entry name" value="zf-C3HC4"/>
    <property type="match status" value="1"/>
</dbReference>
<evidence type="ECO:0000256" key="1">
    <source>
        <dbReference type="ARBA" id="ARBA00022723"/>
    </source>
</evidence>
<dbReference type="CDD" id="cd16448">
    <property type="entry name" value="RING-H2"/>
    <property type="match status" value="1"/>
</dbReference>
<dbReference type="InterPro" id="IPR018957">
    <property type="entry name" value="Znf_C3HC4_RING-type"/>
</dbReference>
<feature type="domain" description="RING-type" evidence="5">
    <location>
        <begin position="35"/>
        <end position="80"/>
    </location>
</feature>
<evidence type="ECO:0000256" key="3">
    <source>
        <dbReference type="ARBA" id="ARBA00022833"/>
    </source>
</evidence>
<keyword evidence="1" id="KW-0479">Metal-binding</keyword>
<evidence type="ECO:0000313" key="7">
    <source>
        <dbReference type="Proteomes" id="UP000288716"/>
    </source>
</evidence>
<dbReference type="InterPro" id="IPR013083">
    <property type="entry name" value="Znf_RING/FYVE/PHD"/>
</dbReference>
<organism evidence="6 7">
    <name type="scientific">Leptotrombidium deliense</name>
    <dbReference type="NCBI Taxonomy" id="299467"/>
    <lineage>
        <taxon>Eukaryota</taxon>
        <taxon>Metazoa</taxon>
        <taxon>Ecdysozoa</taxon>
        <taxon>Arthropoda</taxon>
        <taxon>Chelicerata</taxon>
        <taxon>Arachnida</taxon>
        <taxon>Acari</taxon>
        <taxon>Acariformes</taxon>
        <taxon>Trombidiformes</taxon>
        <taxon>Prostigmata</taxon>
        <taxon>Anystina</taxon>
        <taxon>Parasitengona</taxon>
        <taxon>Trombiculoidea</taxon>
        <taxon>Trombiculidae</taxon>
        <taxon>Leptotrombidium</taxon>
    </lineage>
</organism>
<dbReference type="EMBL" id="NCKV01008484">
    <property type="protein sequence ID" value="RWS22549.1"/>
    <property type="molecule type" value="Genomic_DNA"/>
</dbReference>
<gene>
    <name evidence="6" type="ORF">B4U80_14020</name>
</gene>
<dbReference type="Gene3D" id="3.30.40.10">
    <property type="entry name" value="Zinc/RING finger domain, C3HC4 (zinc finger)"/>
    <property type="match status" value="1"/>
</dbReference>
<keyword evidence="7" id="KW-1185">Reference proteome</keyword>
<evidence type="ECO:0000256" key="4">
    <source>
        <dbReference type="PROSITE-ProRule" id="PRU00175"/>
    </source>
</evidence>
<protein>
    <recommendedName>
        <fullName evidence="5">RING-type domain-containing protein</fullName>
    </recommendedName>
</protein>